<dbReference type="CDD" id="cd00118">
    <property type="entry name" value="LysM"/>
    <property type="match status" value="2"/>
</dbReference>
<feature type="domain" description="LysM" evidence="3">
    <location>
        <begin position="202"/>
        <end position="249"/>
    </location>
</feature>
<keyword evidence="2" id="KW-0812">Transmembrane</keyword>
<dbReference type="InterPro" id="IPR018392">
    <property type="entry name" value="LysM"/>
</dbReference>
<dbReference type="SUPFAM" id="SSF54106">
    <property type="entry name" value="LysM domain"/>
    <property type="match status" value="2"/>
</dbReference>
<reference evidence="4 5" key="1">
    <citation type="submission" date="2020-01" db="EMBL/GenBank/DDBJ databases">
        <title>Paenibacillus sp. nov., isolated from tomato rhizosphere.</title>
        <authorList>
            <person name="Weon H.-Y."/>
            <person name="Lee S.A."/>
        </authorList>
    </citation>
    <scope>NUCLEOTIDE SEQUENCE [LARGE SCALE GENOMIC DNA]</scope>
    <source>
        <strain evidence="4 5">12200R-189</strain>
    </source>
</reference>
<evidence type="ECO:0000256" key="1">
    <source>
        <dbReference type="SAM" id="MobiDB-lite"/>
    </source>
</evidence>
<keyword evidence="2" id="KW-1133">Transmembrane helix</keyword>
<gene>
    <name evidence="4" type="ORF">GXP70_01660</name>
</gene>
<organism evidence="4 5">
    <name type="scientific">Paenibacillus lycopersici</name>
    <dbReference type="NCBI Taxonomy" id="2704462"/>
    <lineage>
        <taxon>Bacteria</taxon>
        <taxon>Bacillati</taxon>
        <taxon>Bacillota</taxon>
        <taxon>Bacilli</taxon>
        <taxon>Bacillales</taxon>
        <taxon>Paenibacillaceae</taxon>
        <taxon>Paenibacillus</taxon>
    </lineage>
</organism>
<evidence type="ECO:0000313" key="5">
    <source>
        <dbReference type="Proteomes" id="UP000476064"/>
    </source>
</evidence>
<dbReference type="PROSITE" id="PS51782">
    <property type="entry name" value="LYSM"/>
    <property type="match status" value="2"/>
</dbReference>
<accession>A0A6C0FRW1</accession>
<evidence type="ECO:0000256" key="2">
    <source>
        <dbReference type="SAM" id="Phobius"/>
    </source>
</evidence>
<dbReference type="EMBL" id="CP048209">
    <property type="protein sequence ID" value="QHT58812.1"/>
    <property type="molecule type" value="Genomic_DNA"/>
</dbReference>
<feature type="compositionally biased region" description="Polar residues" evidence="1">
    <location>
        <begin position="188"/>
        <end position="199"/>
    </location>
</feature>
<dbReference type="SMART" id="SM00257">
    <property type="entry name" value="LysM"/>
    <property type="match status" value="2"/>
</dbReference>
<dbReference type="PANTHER" id="PTHR34700">
    <property type="entry name" value="POTASSIUM BINDING PROTEIN KBP"/>
    <property type="match status" value="1"/>
</dbReference>
<feature type="region of interest" description="Disordered" evidence="1">
    <location>
        <begin position="53"/>
        <end position="199"/>
    </location>
</feature>
<feature type="compositionally biased region" description="Gly residues" evidence="1">
    <location>
        <begin position="123"/>
        <end position="157"/>
    </location>
</feature>
<evidence type="ECO:0000313" key="4">
    <source>
        <dbReference type="EMBL" id="QHT58812.1"/>
    </source>
</evidence>
<keyword evidence="2" id="KW-0472">Membrane</keyword>
<dbReference type="InterPro" id="IPR036779">
    <property type="entry name" value="LysM_dom_sf"/>
</dbReference>
<keyword evidence="5" id="KW-1185">Reference proteome</keyword>
<evidence type="ECO:0000259" key="3">
    <source>
        <dbReference type="PROSITE" id="PS51782"/>
    </source>
</evidence>
<dbReference type="InterPro" id="IPR052196">
    <property type="entry name" value="Bact_Kbp"/>
</dbReference>
<protein>
    <submittedName>
        <fullName evidence="4">LysM peptidoglycan-binding domain-containing protein</fullName>
    </submittedName>
</protein>
<dbReference type="KEGG" id="plyc:GXP70_01660"/>
<name>A0A6C0FRW1_9BACL</name>
<dbReference type="Pfam" id="PF01476">
    <property type="entry name" value="LysM"/>
    <property type="match status" value="2"/>
</dbReference>
<feature type="compositionally biased region" description="Basic and acidic residues" evidence="1">
    <location>
        <begin position="1"/>
        <end position="23"/>
    </location>
</feature>
<dbReference type="AlphaFoldDB" id="A0A6C0FRW1"/>
<feature type="transmembrane region" description="Helical" evidence="2">
    <location>
        <begin position="27"/>
        <end position="47"/>
    </location>
</feature>
<dbReference type="Proteomes" id="UP000476064">
    <property type="component" value="Chromosome"/>
</dbReference>
<feature type="domain" description="LysM" evidence="3">
    <location>
        <begin position="275"/>
        <end position="322"/>
    </location>
</feature>
<proteinExistence type="predicted"/>
<feature type="compositionally biased region" description="Low complexity" evidence="1">
    <location>
        <begin position="158"/>
        <end position="170"/>
    </location>
</feature>
<dbReference type="Gene3D" id="3.10.350.10">
    <property type="entry name" value="LysM domain"/>
    <property type="match status" value="2"/>
</dbReference>
<dbReference type="RefSeq" id="WP_162354882.1">
    <property type="nucleotide sequence ID" value="NZ_CP048209.1"/>
</dbReference>
<dbReference type="PANTHER" id="PTHR34700:SF4">
    <property type="entry name" value="PHAGE-LIKE ELEMENT PBSX PROTEIN XKDP"/>
    <property type="match status" value="1"/>
</dbReference>
<feature type="region of interest" description="Disordered" evidence="1">
    <location>
        <begin position="1"/>
        <end position="25"/>
    </location>
</feature>
<sequence length="329" mass="32694">MQENRPTETRQRSRAARAREKKAGSSGIMLTTGAFLIVVCVILYGVYASHKNSGPKQLEAAKPPAADVGTGSGSGSGKAEQQGPSGQDAGSNASGGSGGSKPQDTSGGSADADNAGQPDAASGAGGGAEGSSAGDDGGANAGGQPDGASDGAGGANGSSGAKDAAGGTDAAKPDEPAKQPAETAGGKASSTSGQAAQSKLPTTYVVKKGDTLSTISLKFYHSKQYVAFLAQRNGIAFVNDMKVGDTIRIPALTAGAGSVKEGSKSGDYSKVKLPATYLVRPGDTLYRISVLFYQSGSYVSFLAKQNNLDEKEGLKAGVSLQIPAKPAAK</sequence>